<name>A0A7S4V3K3_9STRA</name>
<feature type="compositionally biased region" description="Basic and acidic residues" evidence="1">
    <location>
        <begin position="147"/>
        <end position="198"/>
    </location>
</feature>
<feature type="region of interest" description="Disordered" evidence="1">
    <location>
        <begin position="1"/>
        <end position="57"/>
    </location>
</feature>
<feature type="compositionally biased region" description="Polar residues" evidence="1">
    <location>
        <begin position="110"/>
        <end position="120"/>
    </location>
</feature>
<evidence type="ECO:0000313" key="2">
    <source>
        <dbReference type="EMBL" id="CAE4587589.1"/>
    </source>
</evidence>
<dbReference type="EMBL" id="HBNS01005797">
    <property type="protein sequence ID" value="CAE4587589.1"/>
    <property type="molecule type" value="Transcribed_RNA"/>
</dbReference>
<gene>
    <name evidence="2" type="ORF">DBRI00130_LOCUS4719</name>
</gene>
<dbReference type="AlphaFoldDB" id="A0A7S4V3K3"/>
<evidence type="ECO:0000256" key="1">
    <source>
        <dbReference type="SAM" id="MobiDB-lite"/>
    </source>
</evidence>
<feature type="region of interest" description="Disordered" evidence="1">
    <location>
        <begin position="86"/>
        <end position="207"/>
    </location>
</feature>
<feature type="compositionally biased region" description="Low complexity" evidence="1">
    <location>
        <begin position="1"/>
        <end position="17"/>
    </location>
</feature>
<proteinExistence type="predicted"/>
<organism evidence="2">
    <name type="scientific">Ditylum brightwellii</name>
    <dbReference type="NCBI Taxonomy" id="49249"/>
    <lineage>
        <taxon>Eukaryota</taxon>
        <taxon>Sar</taxon>
        <taxon>Stramenopiles</taxon>
        <taxon>Ochrophyta</taxon>
        <taxon>Bacillariophyta</taxon>
        <taxon>Mediophyceae</taxon>
        <taxon>Lithodesmiophycidae</taxon>
        <taxon>Lithodesmiales</taxon>
        <taxon>Lithodesmiaceae</taxon>
        <taxon>Ditylum</taxon>
    </lineage>
</organism>
<sequence>MSSSTARRSTRVSRAVANATSIPPPSYGNAASSRRRKSDRHASAPVATRNWAKVLRPPNEGVAFLVPTWVPISQLTPGEREIYDKKRAAAAKEKKELGGGEVKKEEDSKQQSLTPASNDVEQFAEKVENDSKSSSCIESSQEGGEEEPQRETISDSTIHEKEQAAPNDDNHERDESKDTITENMSDEERPSKRAKNDNDESVEIDET</sequence>
<reference evidence="2" key="1">
    <citation type="submission" date="2021-01" db="EMBL/GenBank/DDBJ databases">
        <authorList>
            <person name="Corre E."/>
            <person name="Pelletier E."/>
            <person name="Niang G."/>
            <person name="Scheremetjew M."/>
            <person name="Finn R."/>
            <person name="Kale V."/>
            <person name="Holt S."/>
            <person name="Cochrane G."/>
            <person name="Meng A."/>
            <person name="Brown T."/>
            <person name="Cohen L."/>
        </authorList>
    </citation>
    <scope>NUCLEOTIDE SEQUENCE</scope>
    <source>
        <strain evidence="2">GSO104</strain>
    </source>
</reference>
<protein>
    <submittedName>
        <fullName evidence="2">Uncharacterized protein</fullName>
    </submittedName>
</protein>
<feature type="compositionally biased region" description="Low complexity" evidence="1">
    <location>
        <begin position="132"/>
        <end position="142"/>
    </location>
</feature>
<accession>A0A7S4V3K3</accession>
<feature type="compositionally biased region" description="Basic and acidic residues" evidence="1">
    <location>
        <begin position="86"/>
        <end position="109"/>
    </location>
</feature>